<evidence type="ECO:0000256" key="6">
    <source>
        <dbReference type="ARBA" id="ARBA00022741"/>
    </source>
</evidence>
<comment type="function">
    <text evidence="10">Phosphorylation of dTMP to form dTDP in both de novo and salvage pathways of dTTP synthesis.</text>
</comment>
<keyword evidence="5 10" id="KW-0545">Nucleotide biosynthesis</keyword>
<comment type="caution">
    <text evidence="12">The sequence shown here is derived from an EMBL/GenBank/DDBJ whole genome shotgun (WGS) entry which is preliminary data.</text>
</comment>
<evidence type="ECO:0000259" key="11">
    <source>
        <dbReference type="Pfam" id="PF02223"/>
    </source>
</evidence>
<dbReference type="AlphaFoldDB" id="A0A1S2PIH5"/>
<feature type="binding site" evidence="10">
    <location>
        <begin position="11"/>
        <end position="18"/>
    </location>
    <ligand>
        <name>ATP</name>
        <dbReference type="ChEBI" id="CHEBI:30616"/>
    </ligand>
</feature>
<dbReference type="HAMAP" id="MF_00165">
    <property type="entry name" value="Thymidylate_kinase"/>
    <property type="match status" value="1"/>
</dbReference>
<comment type="catalytic activity">
    <reaction evidence="9 10">
        <text>dTMP + ATP = dTDP + ADP</text>
        <dbReference type="Rhea" id="RHEA:13517"/>
        <dbReference type="ChEBI" id="CHEBI:30616"/>
        <dbReference type="ChEBI" id="CHEBI:58369"/>
        <dbReference type="ChEBI" id="CHEBI:63528"/>
        <dbReference type="ChEBI" id="CHEBI:456216"/>
        <dbReference type="EC" id="2.7.4.9"/>
    </reaction>
</comment>
<dbReference type="Gene3D" id="3.40.50.300">
    <property type="entry name" value="P-loop containing nucleotide triphosphate hydrolases"/>
    <property type="match status" value="1"/>
</dbReference>
<evidence type="ECO:0000256" key="7">
    <source>
        <dbReference type="ARBA" id="ARBA00022777"/>
    </source>
</evidence>
<gene>
    <name evidence="10" type="primary">tmk</name>
    <name evidence="12" type="ORF">BIV23_37175</name>
</gene>
<evidence type="ECO:0000313" key="13">
    <source>
        <dbReference type="Proteomes" id="UP000179642"/>
    </source>
</evidence>
<dbReference type="InterPro" id="IPR039430">
    <property type="entry name" value="Thymidylate_kin-like_dom"/>
</dbReference>
<dbReference type="EMBL" id="MLYO01000073">
    <property type="protein sequence ID" value="OIJ93589.1"/>
    <property type="molecule type" value="Genomic_DNA"/>
</dbReference>
<name>A0A1S2PIH5_9ACTN</name>
<dbReference type="SUPFAM" id="SSF52540">
    <property type="entry name" value="P-loop containing nucleoside triphosphate hydrolases"/>
    <property type="match status" value="1"/>
</dbReference>
<evidence type="ECO:0000256" key="9">
    <source>
        <dbReference type="ARBA" id="ARBA00048743"/>
    </source>
</evidence>
<comment type="similarity">
    <text evidence="1 10">Belongs to the thymidylate kinase family.</text>
</comment>
<keyword evidence="7 10" id="KW-0418">Kinase</keyword>
<evidence type="ECO:0000256" key="3">
    <source>
        <dbReference type="ARBA" id="ARBA00017144"/>
    </source>
</evidence>
<keyword evidence="8 10" id="KW-0067">ATP-binding</keyword>
<accession>A0A1S2PIH5</accession>
<dbReference type="GO" id="GO:0005737">
    <property type="term" value="C:cytoplasm"/>
    <property type="evidence" value="ECO:0007669"/>
    <property type="project" value="TreeGrafter"/>
</dbReference>
<evidence type="ECO:0000256" key="8">
    <source>
        <dbReference type="ARBA" id="ARBA00022840"/>
    </source>
</evidence>
<dbReference type="GO" id="GO:0005524">
    <property type="term" value="F:ATP binding"/>
    <property type="evidence" value="ECO:0007669"/>
    <property type="project" value="UniProtKB-UniRule"/>
</dbReference>
<evidence type="ECO:0000256" key="4">
    <source>
        <dbReference type="ARBA" id="ARBA00022679"/>
    </source>
</evidence>
<dbReference type="Proteomes" id="UP000179642">
    <property type="component" value="Unassembled WGS sequence"/>
</dbReference>
<protein>
    <recommendedName>
        <fullName evidence="3 10">Thymidylate kinase</fullName>
        <ecNumber evidence="2 10">2.7.4.9</ecNumber>
    </recommendedName>
    <alternativeName>
        <fullName evidence="10">dTMP kinase</fullName>
    </alternativeName>
</protein>
<dbReference type="EC" id="2.7.4.9" evidence="2 10"/>
<organism evidence="12 13">
    <name type="scientific">Streptomyces monashensis</name>
    <dbReference type="NCBI Taxonomy" id="1678012"/>
    <lineage>
        <taxon>Bacteria</taxon>
        <taxon>Bacillati</taxon>
        <taxon>Actinomycetota</taxon>
        <taxon>Actinomycetes</taxon>
        <taxon>Kitasatosporales</taxon>
        <taxon>Streptomycetaceae</taxon>
        <taxon>Streptomyces</taxon>
    </lineage>
</organism>
<evidence type="ECO:0000313" key="12">
    <source>
        <dbReference type="EMBL" id="OIJ93589.1"/>
    </source>
</evidence>
<reference evidence="12 13" key="1">
    <citation type="submission" date="2016-10" db="EMBL/GenBank/DDBJ databases">
        <title>Genome sequence of Streptomyces sp. MUSC 1.</title>
        <authorList>
            <person name="Lee L.-H."/>
            <person name="Ser H.-L."/>
            <person name="Law J.W.-F."/>
        </authorList>
    </citation>
    <scope>NUCLEOTIDE SEQUENCE [LARGE SCALE GENOMIC DNA]</scope>
    <source>
        <strain evidence="12 13">MUSC 1</strain>
    </source>
</reference>
<dbReference type="PANTHER" id="PTHR10344">
    <property type="entry name" value="THYMIDYLATE KINASE"/>
    <property type="match status" value="1"/>
</dbReference>
<dbReference type="GO" id="GO:0006227">
    <property type="term" value="P:dUDP biosynthetic process"/>
    <property type="evidence" value="ECO:0007669"/>
    <property type="project" value="TreeGrafter"/>
</dbReference>
<keyword evidence="6 10" id="KW-0547">Nucleotide-binding</keyword>
<dbReference type="PANTHER" id="PTHR10344:SF4">
    <property type="entry name" value="UMP-CMP KINASE 2, MITOCHONDRIAL"/>
    <property type="match status" value="1"/>
</dbReference>
<keyword evidence="13" id="KW-1185">Reference proteome</keyword>
<dbReference type="GO" id="GO:0004798">
    <property type="term" value="F:dTMP kinase activity"/>
    <property type="evidence" value="ECO:0007669"/>
    <property type="project" value="UniProtKB-UniRule"/>
</dbReference>
<evidence type="ECO:0000256" key="5">
    <source>
        <dbReference type="ARBA" id="ARBA00022727"/>
    </source>
</evidence>
<dbReference type="RefSeq" id="WP_071385394.1">
    <property type="nucleotide sequence ID" value="NZ_MLYO01000073.1"/>
</dbReference>
<dbReference type="GO" id="GO:0006233">
    <property type="term" value="P:dTDP biosynthetic process"/>
    <property type="evidence" value="ECO:0007669"/>
    <property type="project" value="InterPro"/>
</dbReference>
<evidence type="ECO:0000256" key="1">
    <source>
        <dbReference type="ARBA" id="ARBA00009776"/>
    </source>
</evidence>
<evidence type="ECO:0000256" key="10">
    <source>
        <dbReference type="HAMAP-Rule" id="MF_00165"/>
    </source>
</evidence>
<dbReference type="InterPro" id="IPR027417">
    <property type="entry name" value="P-loop_NTPase"/>
</dbReference>
<dbReference type="GO" id="GO:0006235">
    <property type="term" value="P:dTTP biosynthetic process"/>
    <property type="evidence" value="ECO:0007669"/>
    <property type="project" value="UniProtKB-UniRule"/>
</dbReference>
<dbReference type="InterPro" id="IPR018094">
    <property type="entry name" value="Thymidylate_kinase"/>
</dbReference>
<sequence>MTSGRLIVVEGIDGSGKSTLCEALRIELEDQGRMAVMVRPLAFDPAAIARVRAGVRFAERTTGPAEEDVIASHLTYGLLGSIETEVLPALATGTDVVCDRYVWSHRANQQVFGNKLDVFRRVLDCVPKPDLLIHLDIGIAEALHRIGQRGGASGVLDDASSLSLAREALSQILSEPGLDDVLMRLDATRRVDELVAAARRWLQLERA</sequence>
<dbReference type="Pfam" id="PF02223">
    <property type="entry name" value="Thymidylate_kin"/>
    <property type="match status" value="1"/>
</dbReference>
<keyword evidence="4 10" id="KW-0808">Transferase</keyword>
<feature type="domain" description="Thymidylate kinase-like" evidence="11">
    <location>
        <begin position="9"/>
        <end position="193"/>
    </location>
</feature>
<proteinExistence type="inferred from homology"/>
<evidence type="ECO:0000256" key="2">
    <source>
        <dbReference type="ARBA" id="ARBA00012980"/>
    </source>
</evidence>